<dbReference type="Proteomes" id="UP000017836">
    <property type="component" value="Unassembled WGS sequence"/>
</dbReference>
<protein>
    <submittedName>
        <fullName evidence="1">Uncharacterized protein</fullName>
    </submittedName>
</protein>
<accession>U5CY17</accession>
<dbReference type="Gramene" id="ERN14880">
    <property type="protein sequence ID" value="ERN14880"/>
    <property type="gene ID" value="AMTR_s00032p00158290"/>
</dbReference>
<evidence type="ECO:0000313" key="1">
    <source>
        <dbReference type="EMBL" id="ERN14880.1"/>
    </source>
</evidence>
<gene>
    <name evidence="1" type="ORF">AMTR_s00032p00158290</name>
</gene>
<dbReference type="HOGENOM" id="CLU_2486340_0_0_1"/>
<proteinExistence type="predicted"/>
<keyword evidence="2" id="KW-1185">Reference proteome</keyword>
<name>U5CY17_AMBTC</name>
<sequence length="87" mass="10230">MEMQGAEEKRIKKLWVGFKQNKRHLRIRFEMRSLELMLKNFAWWSSNLCGNQEGQEVFGAIFGNLKDREGFGHVFGSKREEGHLPCT</sequence>
<organism evidence="1 2">
    <name type="scientific">Amborella trichopoda</name>
    <dbReference type="NCBI Taxonomy" id="13333"/>
    <lineage>
        <taxon>Eukaryota</taxon>
        <taxon>Viridiplantae</taxon>
        <taxon>Streptophyta</taxon>
        <taxon>Embryophyta</taxon>
        <taxon>Tracheophyta</taxon>
        <taxon>Spermatophyta</taxon>
        <taxon>Magnoliopsida</taxon>
        <taxon>Amborellales</taxon>
        <taxon>Amborellaceae</taxon>
        <taxon>Amborella</taxon>
    </lineage>
</organism>
<dbReference type="AlphaFoldDB" id="U5CY17"/>
<dbReference type="EMBL" id="KI392518">
    <property type="protein sequence ID" value="ERN14880.1"/>
    <property type="molecule type" value="Genomic_DNA"/>
</dbReference>
<reference evidence="2" key="1">
    <citation type="journal article" date="2013" name="Science">
        <title>The Amborella genome and the evolution of flowering plants.</title>
        <authorList>
            <consortium name="Amborella Genome Project"/>
        </authorList>
    </citation>
    <scope>NUCLEOTIDE SEQUENCE [LARGE SCALE GENOMIC DNA]</scope>
</reference>
<evidence type="ECO:0000313" key="2">
    <source>
        <dbReference type="Proteomes" id="UP000017836"/>
    </source>
</evidence>